<dbReference type="OrthoDB" id="9803968at2"/>
<dbReference type="Gene3D" id="3.40.50.12780">
    <property type="entry name" value="N-terminal domain of ligase-like"/>
    <property type="match status" value="1"/>
</dbReference>
<dbReference type="PANTHER" id="PTHR43767:SF8">
    <property type="entry name" value="LONG-CHAIN-FATTY-ACID--COA LIGASE"/>
    <property type="match status" value="1"/>
</dbReference>
<dbReference type="Pfam" id="PF00501">
    <property type="entry name" value="AMP-binding"/>
    <property type="match status" value="1"/>
</dbReference>
<dbReference type="Pfam" id="PF13193">
    <property type="entry name" value="AMP-binding_C"/>
    <property type="match status" value="1"/>
</dbReference>
<protein>
    <recommendedName>
        <fullName evidence="7">Long-chain-fatty-acid--CoA ligase</fullName>
        <ecNumber evidence="6">6.2.1.3</ecNumber>
    </recommendedName>
    <alternativeName>
        <fullName evidence="8">Long-chain acyl-CoA synthetase</fullName>
    </alternativeName>
</protein>
<keyword evidence="5" id="KW-0472">Membrane</keyword>
<keyword evidence="4 11" id="KW-0436">Ligase</keyword>
<evidence type="ECO:0000256" key="2">
    <source>
        <dbReference type="ARBA" id="ARBA00005005"/>
    </source>
</evidence>
<reference evidence="12" key="1">
    <citation type="submission" date="2017-05" db="EMBL/GenBank/DDBJ databases">
        <authorList>
            <person name="Sharma S."/>
            <person name="Sidhu C."/>
            <person name="Pinnaka A.K."/>
        </authorList>
    </citation>
    <scope>NUCLEOTIDE SEQUENCE [LARGE SCALE GENOMIC DNA]</scope>
    <source>
        <strain evidence="12">AK93</strain>
    </source>
</reference>
<dbReference type="InterPro" id="IPR020845">
    <property type="entry name" value="AMP-binding_CS"/>
</dbReference>
<dbReference type="InterPro" id="IPR050237">
    <property type="entry name" value="ATP-dep_AMP-bd_enzyme"/>
</dbReference>
<dbReference type="AlphaFoldDB" id="A0A3E0X0M0"/>
<evidence type="ECO:0000313" key="11">
    <source>
        <dbReference type="EMBL" id="RFA38970.1"/>
    </source>
</evidence>
<dbReference type="RefSeq" id="WP_116300986.1">
    <property type="nucleotide sequence ID" value="NZ_NFZV01000002.1"/>
</dbReference>
<evidence type="ECO:0000256" key="1">
    <source>
        <dbReference type="ARBA" id="ARBA00004170"/>
    </source>
</evidence>
<gene>
    <name evidence="11" type="ORF">CAL65_03480</name>
</gene>
<comment type="subcellular location">
    <subcellularLocation>
        <location evidence="1">Membrane</location>
        <topology evidence="1">Peripheral membrane protein</topology>
    </subcellularLocation>
</comment>
<comment type="similarity">
    <text evidence="3">Belongs to the ATP-dependent AMP-binding enzyme family.</text>
</comment>
<dbReference type="PROSITE" id="PS00455">
    <property type="entry name" value="AMP_BINDING"/>
    <property type="match status" value="1"/>
</dbReference>
<dbReference type="InterPro" id="IPR000873">
    <property type="entry name" value="AMP-dep_synth/lig_dom"/>
</dbReference>
<dbReference type="GO" id="GO:0004467">
    <property type="term" value="F:long-chain fatty acid-CoA ligase activity"/>
    <property type="evidence" value="ECO:0007669"/>
    <property type="project" value="UniProtKB-EC"/>
</dbReference>
<organism evidence="11 12">
    <name type="scientific">Alkalilimnicola ehrlichii</name>
    <dbReference type="NCBI Taxonomy" id="351052"/>
    <lineage>
        <taxon>Bacteria</taxon>
        <taxon>Pseudomonadati</taxon>
        <taxon>Pseudomonadota</taxon>
        <taxon>Gammaproteobacteria</taxon>
        <taxon>Chromatiales</taxon>
        <taxon>Ectothiorhodospiraceae</taxon>
        <taxon>Alkalilimnicola</taxon>
    </lineage>
</organism>
<evidence type="ECO:0000256" key="8">
    <source>
        <dbReference type="ARBA" id="ARBA00042773"/>
    </source>
</evidence>
<evidence type="ECO:0000256" key="3">
    <source>
        <dbReference type="ARBA" id="ARBA00006432"/>
    </source>
</evidence>
<dbReference type="EMBL" id="NFZW01000002">
    <property type="protein sequence ID" value="RFA38970.1"/>
    <property type="molecule type" value="Genomic_DNA"/>
</dbReference>
<dbReference type="Gene3D" id="3.30.300.30">
    <property type="match status" value="1"/>
</dbReference>
<dbReference type="InterPro" id="IPR045851">
    <property type="entry name" value="AMP-bd_C_sf"/>
</dbReference>
<evidence type="ECO:0000256" key="5">
    <source>
        <dbReference type="ARBA" id="ARBA00023136"/>
    </source>
</evidence>
<accession>A0A3E0X0M0</accession>
<dbReference type="FunFam" id="3.30.300.30:FF:000008">
    <property type="entry name" value="2,3-dihydroxybenzoate-AMP ligase"/>
    <property type="match status" value="1"/>
</dbReference>
<evidence type="ECO:0000256" key="7">
    <source>
        <dbReference type="ARBA" id="ARBA00039545"/>
    </source>
</evidence>
<keyword evidence="12" id="KW-1185">Reference proteome</keyword>
<feature type="domain" description="AMP-binding enzyme C-terminal" evidence="10">
    <location>
        <begin position="486"/>
        <end position="560"/>
    </location>
</feature>
<sequence>MTESQDAASVYDSKPWTKEYGVDAEFKLLPYKNLPELIRQVSQEYADNPAFSICLDNGLHAGLSFREVDELSDQFMAYLRAELGLQDGERVAIQMPNCLSYPITAFGILKANGVVVNVNPLYTASEMNKQLVDSGAKTLVIIDMFADKLNDALQGTEVRNIVTVSVANFFPTVKRTLIKTVLKLKKQIPKCEKPATDLADALAIGKKHLNAGKGKVSDNGNHDSLAALQYTGGTTGVAKGAELTHGNLLANIAQIDYINDDRTRPGKETVLTALPLYHIFAFTFNMLFFYRWGAHNVLSPSPRPVTNLKPCFEKFDITKFSGVNILFKGLLGEDWFRNNPPANLDITISGGTALHSAVAEEWKKVVGSEIFEGYGLSETSPVLACNPPKGEARTGTIGVPVPGTDVRIVDENDNPVPQGESGELIARGPQVMRGYANKPDENASALRGGWFRTGDVAVMDERGYFRIVDRKKDMIDVSGFNVFPNEVEDALSKHQDVVEVAVIGVPNDSGSETVRAYVTSSNPNLTAEEVIEFARQHLTAYKVPKEVVFKDELPKTPVGKILRKELRKEAEQNKAG</sequence>
<proteinExistence type="inferred from homology"/>
<evidence type="ECO:0000256" key="4">
    <source>
        <dbReference type="ARBA" id="ARBA00022598"/>
    </source>
</evidence>
<evidence type="ECO:0000259" key="10">
    <source>
        <dbReference type="Pfam" id="PF13193"/>
    </source>
</evidence>
<dbReference type="InterPro" id="IPR042099">
    <property type="entry name" value="ANL_N_sf"/>
</dbReference>
<dbReference type="Proteomes" id="UP000256763">
    <property type="component" value="Unassembled WGS sequence"/>
</dbReference>
<evidence type="ECO:0000313" key="12">
    <source>
        <dbReference type="Proteomes" id="UP000256763"/>
    </source>
</evidence>
<feature type="domain" description="AMP-dependent synthetase/ligase" evidence="9">
    <location>
        <begin position="42"/>
        <end position="435"/>
    </location>
</feature>
<dbReference type="EC" id="6.2.1.3" evidence="6"/>
<dbReference type="PANTHER" id="PTHR43767">
    <property type="entry name" value="LONG-CHAIN-FATTY-ACID--COA LIGASE"/>
    <property type="match status" value="1"/>
</dbReference>
<evidence type="ECO:0000256" key="6">
    <source>
        <dbReference type="ARBA" id="ARBA00026121"/>
    </source>
</evidence>
<dbReference type="InterPro" id="IPR025110">
    <property type="entry name" value="AMP-bd_C"/>
</dbReference>
<dbReference type="SUPFAM" id="SSF56801">
    <property type="entry name" value="Acetyl-CoA synthetase-like"/>
    <property type="match status" value="1"/>
</dbReference>
<comment type="caution">
    <text evidence="11">The sequence shown here is derived from an EMBL/GenBank/DDBJ whole genome shotgun (WGS) entry which is preliminary data.</text>
</comment>
<dbReference type="GO" id="GO:0016020">
    <property type="term" value="C:membrane"/>
    <property type="evidence" value="ECO:0007669"/>
    <property type="project" value="UniProtKB-SubCell"/>
</dbReference>
<name>A0A3E0X0M0_9GAMM</name>
<dbReference type="CDD" id="cd05936">
    <property type="entry name" value="FC-FACS_FadD_like"/>
    <property type="match status" value="1"/>
</dbReference>
<evidence type="ECO:0000259" key="9">
    <source>
        <dbReference type="Pfam" id="PF00501"/>
    </source>
</evidence>
<comment type="pathway">
    <text evidence="2">Lipid metabolism; fatty acid beta-oxidation.</text>
</comment>